<dbReference type="PANTHER" id="PTHR12806:SF0">
    <property type="entry name" value="VACUOLAR-SORTING PROTEIN SNF8"/>
    <property type="match status" value="1"/>
</dbReference>
<dbReference type="SUPFAM" id="SSF46785">
    <property type="entry name" value="Winged helix' DNA-binding domain"/>
    <property type="match status" value="1"/>
</dbReference>
<evidence type="ECO:0000256" key="2">
    <source>
        <dbReference type="ARBA" id="ARBA00017052"/>
    </source>
</evidence>
<protein>
    <recommendedName>
        <fullName evidence="2">Vacuolar-sorting protein SNF8</fullName>
    </recommendedName>
    <alternativeName>
        <fullName evidence="3">ESCRT-II complex subunit VPS22</fullName>
    </alternativeName>
</protein>
<dbReference type="GO" id="GO:0000814">
    <property type="term" value="C:ESCRT II complex"/>
    <property type="evidence" value="ECO:0007669"/>
    <property type="project" value="InterPro"/>
</dbReference>
<dbReference type="AlphaFoldDB" id="A0AA85JG53"/>
<sequence>MEYTLLSQALPSDFPICISWFYVLFRVVERTYGQRNILEVYQITCQFRRKRIAGCDELAGNQITNLSRQFQQVRQSLELFASKHRSKIKDDPRLRSQFQAMCSSIGVDPLAYSHGCWSETLGLGEFYYHLGVKIIEACMAHQKHTGGIIPLRDLVSLLNKNRSKYESEISDDDVKRSIKKLRCLGTGFSLISLPGGQSLVQSVPGEMSMDQTLVLGLAESSDSHVTASAVMNKFFFQKLHHFNVSSFYFKS</sequence>
<name>A0AA85JG53_TRIRE</name>
<dbReference type="FunFam" id="1.10.10.10:FF:000085">
    <property type="entry name" value="Vacuolar-sorting protein SNF8"/>
    <property type="match status" value="1"/>
</dbReference>
<evidence type="ECO:0000256" key="3">
    <source>
        <dbReference type="ARBA" id="ARBA00030097"/>
    </source>
</evidence>
<dbReference type="InterPro" id="IPR016689">
    <property type="entry name" value="ESCRT-2_cplx_Snf8"/>
</dbReference>
<dbReference type="PANTHER" id="PTHR12806">
    <property type="entry name" value="EAP30 SUBUNIT OF ELL COMPLEX"/>
    <property type="match status" value="1"/>
</dbReference>
<proteinExistence type="inferred from homology"/>
<dbReference type="InterPro" id="IPR036390">
    <property type="entry name" value="WH_DNA-bd_sf"/>
</dbReference>
<dbReference type="WBParaSite" id="TREG1_19340.2">
    <property type="protein sequence ID" value="TREG1_19340.2"/>
    <property type="gene ID" value="TREG1_19340"/>
</dbReference>
<dbReference type="InterPro" id="IPR036388">
    <property type="entry name" value="WH-like_DNA-bd_sf"/>
</dbReference>
<accession>A0AA85JG53</accession>
<comment type="similarity">
    <text evidence="1">Belongs to the SNF8 family.</text>
</comment>
<evidence type="ECO:0000313" key="4">
    <source>
        <dbReference type="Proteomes" id="UP000050795"/>
    </source>
</evidence>
<evidence type="ECO:0000313" key="6">
    <source>
        <dbReference type="WBParaSite" id="TREG1_19340.2"/>
    </source>
</evidence>
<keyword evidence="4" id="KW-1185">Reference proteome</keyword>
<reference evidence="4" key="1">
    <citation type="submission" date="2022-06" db="EMBL/GenBank/DDBJ databases">
        <authorList>
            <person name="Berger JAMES D."/>
            <person name="Berger JAMES D."/>
        </authorList>
    </citation>
    <scope>NUCLEOTIDE SEQUENCE [LARGE SCALE GENOMIC DNA]</scope>
</reference>
<dbReference type="WBParaSite" id="TREG1_19340.1">
    <property type="protein sequence ID" value="TREG1_19340.1"/>
    <property type="gene ID" value="TREG1_19340"/>
</dbReference>
<organism evidence="4 5">
    <name type="scientific">Trichobilharzia regenti</name>
    <name type="common">Nasal bird schistosome</name>
    <dbReference type="NCBI Taxonomy" id="157069"/>
    <lineage>
        <taxon>Eukaryota</taxon>
        <taxon>Metazoa</taxon>
        <taxon>Spiralia</taxon>
        <taxon>Lophotrochozoa</taxon>
        <taxon>Platyhelminthes</taxon>
        <taxon>Trematoda</taxon>
        <taxon>Digenea</taxon>
        <taxon>Strigeidida</taxon>
        <taxon>Schistosomatoidea</taxon>
        <taxon>Schistosomatidae</taxon>
        <taxon>Trichobilharzia</taxon>
    </lineage>
</organism>
<dbReference type="Gene3D" id="1.10.10.10">
    <property type="entry name" value="Winged helix-like DNA-binding domain superfamily/Winged helix DNA-binding domain"/>
    <property type="match status" value="1"/>
</dbReference>
<dbReference type="GO" id="GO:0043328">
    <property type="term" value="P:protein transport to vacuole involved in ubiquitin-dependent protein catabolic process via the multivesicular body sorting pathway"/>
    <property type="evidence" value="ECO:0007669"/>
    <property type="project" value="TreeGrafter"/>
</dbReference>
<dbReference type="Gene3D" id="6.10.140.180">
    <property type="match status" value="1"/>
</dbReference>
<evidence type="ECO:0000313" key="5">
    <source>
        <dbReference type="WBParaSite" id="TREG1_19340.1"/>
    </source>
</evidence>
<evidence type="ECO:0000256" key="1">
    <source>
        <dbReference type="ARBA" id="ARBA00009834"/>
    </source>
</evidence>
<dbReference type="Pfam" id="PF04157">
    <property type="entry name" value="EAP30"/>
    <property type="match status" value="1"/>
</dbReference>
<dbReference type="Proteomes" id="UP000050795">
    <property type="component" value="Unassembled WGS sequence"/>
</dbReference>
<reference evidence="5 6" key="2">
    <citation type="submission" date="2023-11" db="UniProtKB">
        <authorList>
            <consortium name="WormBaseParasite"/>
        </authorList>
    </citation>
    <scope>IDENTIFICATION</scope>
</reference>
<dbReference type="InterPro" id="IPR040608">
    <property type="entry name" value="Snf8/Vps36"/>
</dbReference>